<gene>
    <name evidence="6" type="ORF">SAMN05216555_103144</name>
</gene>
<feature type="domain" description="Major facilitator superfamily (MFS) profile" evidence="5">
    <location>
        <begin position="23"/>
        <end position="395"/>
    </location>
</feature>
<dbReference type="EMBL" id="FNEI01000003">
    <property type="protein sequence ID" value="SDI58015.1"/>
    <property type="molecule type" value="Genomic_DNA"/>
</dbReference>
<evidence type="ECO:0000256" key="2">
    <source>
        <dbReference type="ARBA" id="ARBA00022692"/>
    </source>
</evidence>
<proteinExistence type="predicted"/>
<keyword evidence="7" id="KW-1185">Reference proteome</keyword>
<keyword evidence="3" id="KW-1133">Transmembrane helix</keyword>
<dbReference type="GO" id="GO:0005886">
    <property type="term" value="C:plasma membrane"/>
    <property type="evidence" value="ECO:0007669"/>
    <property type="project" value="UniProtKB-SubCell"/>
</dbReference>
<evidence type="ECO:0000256" key="4">
    <source>
        <dbReference type="ARBA" id="ARBA00023136"/>
    </source>
</evidence>
<dbReference type="PANTHER" id="PTHR23518">
    <property type="entry name" value="C-METHYLTRANSFERASE"/>
    <property type="match status" value="1"/>
</dbReference>
<keyword evidence="2" id="KW-0812">Transmembrane</keyword>
<dbReference type="PANTHER" id="PTHR23518:SF2">
    <property type="entry name" value="MAJOR FACILITATOR SUPERFAMILY TRANSPORTER"/>
    <property type="match status" value="1"/>
</dbReference>
<comment type="subcellular location">
    <subcellularLocation>
        <location evidence="1">Cell membrane</location>
        <topology evidence="1">Multi-pass membrane protein</topology>
    </subcellularLocation>
</comment>
<evidence type="ECO:0000256" key="3">
    <source>
        <dbReference type="ARBA" id="ARBA00022989"/>
    </source>
</evidence>
<keyword evidence="4" id="KW-0472">Membrane</keyword>
<dbReference type="InterPro" id="IPR036259">
    <property type="entry name" value="MFS_trans_sf"/>
</dbReference>
<dbReference type="Proteomes" id="UP000182130">
    <property type="component" value="Unassembled WGS sequence"/>
</dbReference>
<sequence length="410" mass="40647">MPPEPSVHPGPSVAPAPGTVRRPSAPLYAAGFVTAFGAHSIAAGMGAQSGNIGLTLLGLGVLLAAYDISEVFLKPVFGALSDRIGTKPVIVGGLLAFAVLSLPGLWGSDPLMLGLARLGQGAAASAFSPAASAMVARLAAGKNAGSYFGKYGSWKSLGYVIGPLLGAGLIFAGGFALLFAVLAALAAAAALWVLIRVPHLEPLPRQRYTVLDLFRQVTERRFLVPTLVLASSMAAMGSAIGFLPALATRHGLGPVAGTATVSVLAIASLLTQPRVGRLRDHGRISDGRGMAAGLLATAAGVAIVAVVPGPVTLFISAAAIGAGVGMATPLGFAHLADTTPPERMGRTMGSAELGRELGDAGGPLLVGGIASVSALPFGLGALAVLVAAASLPRLGTGGNTGSRASAGADN</sequence>
<reference evidence="7" key="1">
    <citation type="submission" date="2016-10" db="EMBL/GenBank/DDBJ databases">
        <authorList>
            <person name="Varghese N."/>
            <person name="Submissions S."/>
        </authorList>
    </citation>
    <scope>NUCLEOTIDE SEQUENCE [LARGE SCALE GENOMIC DNA]</scope>
    <source>
        <strain evidence="7">CGMCC 1.10783</strain>
    </source>
</reference>
<dbReference type="InterPro" id="IPR020846">
    <property type="entry name" value="MFS_dom"/>
</dbReference>
<dbReference type="InterPro" id="IPR011701">
    <property type="entry name" value="MFS"/>
</dbReference>
<dbReference type="STRING" id="1045773.SAMN05216555_103144"/>
<evidence type="ECO:0000256" key="1">
    <source>
        <dbReference type="ARBA" id="ARBA00004651"/>
    </source>
</evidence>
<dbReference type="Pfam" id="PF07690">
    <property type="entry name" value="MFS_1"/>
    <property type="match status" value="1"/>
</dbReference>
<evidence type="ECO:0000259" key="5">
    <source>
        <dbReference type="PROSITE" id="PS50850"/>
    </source>
</evidence>
<dbReference type="SUPFAM" id="SSF103473">
    <property type="entry name" value="MFS general substrate transporter"/>
    <property type="match status" value="1"/>
</dbReference>
<dbReference type="Gene3D" id="1.20.1250.20">
    <property type="entry name" value="MFS general substrate transporter like domains"/>
    <property type="match status" value="1"/>
</dbReference>
<name>A0A1G8LQX5_9MICC</name>
<evidence type="ECO:0000313" key="7">
    <source>
        <dbReference type="Proteomes" id="UP000182130"/>
    </source>
</evidence>
<organism evidence="6 7">
    <name type="scientific">Arthrobacter cupressi</name>
    <dbReference type="NCBI Taxonomy" id="1045773"/>
    <lineage>
        <taxon>Bacteria</taxon>
        <taxon>Bacillati</taxon>
        <taxon>Actinomycetota</taxon>
        <taxon>Actinomycetes</taxon>
        <taxon>Micrococcales</taxon>
        <taxon>Micrococcaceae</taxon>
        <taxon>Arthrobacter</taxon>
    </lineage>
</organism>
<dbReference type="InterPro" id="IPR001958">
    <property type="entry name" value="Tet-R_TetA/multi-R_MdtG-like"/>
</dbReference>
<protein>
    <submittedName>
        <fullName evidence="6">Predicted arabinose efflux permease, MFS family</fullName>
    </submittedName>
</protein>
<dbReference type="PROSITE" id="PS50850">
    <property type="entry name" value="MFS"/>
    <property type="match status" value="1"/>
</dbReference>
<dbReference type="AlphaFoldDB" id="A0A1G8LQX5"/>
<evidence type="ECO:0000313" key="6">
    <source>
        <dbReference type="EMBL" id="SDI58015.1"/>
    </source>
</evidence>
<accession>A0A1G8LQX5</accession>
<dbReference type="GO" id="GO:0022857">
    <property type="term" value="F:transmembrane transporter activity"/>
    <property type="evidence" value="ECO:0007669"/>
    <property type="project" value="InterPro"/>
</dbReference>
<dbReference type="PRINTS" id="PR01035">
    <property type="entry name" value="TCRTETA"/>
</dbReference>